<evidence type="ECO:0000259" key="9">
    <source>
        <dbReference type="Pfam" id="PF02878"/>
    </source>
</evidence>
<dbReference type="EMBL" id="QETA01000001">
    <property type="protein sequence ID" value="PWF25105.1"/>
    <property type="molecule type" value="Genomic_DNA"/>
</dbReference>
<dbReference type="EC" id="5.4.2.2" evidence="12"/>
<dbReference type="PANTHER" id="PTHR43771">
    <property type="entry name" value="PHOSPHOMANNOMUTASE"/>
    <property type="match status" value="1"/>
</dbReference>
<dbReference type="Gene3D" id="3.40.120.10">
    <property type="entry name" value="Alpha-D-Glucose-1,6-Bisphosphate, subunit A, domain 3"/>
    <property type="match status" value="3"/>
</dbReference>
<evidence type="ECO:0000313" key="12">
    <source>
        <dbReference type="EMBL" id="PWF25105.1"/>
    </source>
</evidence>
<feature type="domain" description="Alpha-D-phosphohexomutase alpha/beta/alpha" evidence="11">
    <location>
        <begin position="260"/>
        <end position="367"/>
    </location>
</feature>
<evidence type="ECO:0000256" key="5">
    <source>
        <dbReference type="ARBA" id="ARBA00022842"/>
    </source>
</evidence>
<evidence type="ECO:0000256" key="6">
    <source>
        <dbReference type="ARBA" id="ARBA00023235"/>
    </source>
</evidence>
<evidence type="ECO:0000256" key="4">
    <source>
        <dbReference type="ARBA" id="ARBA00022723"/>
    </source>
</evidence>
<dbReference type="InterPro" id="IPR016055">
    <property type="entry name" value="A-D-PHexomutase_a/b/a-I/II/III"/>
</dbReference>
<keyword evidence="5 7" id="KW-0460">Magnesium</keyword>
<dbReference type="SUPFAM" id="SSF55957">
    <property type="entry name" value="Phosphoglucomutase, C-terminal domain"/>
    <property type="match status" value="1"/>
</dbReference>
<dbReference type="PROSITE" id="PS00710">
    <property type="entry name" value="PGM_PMM"/>
    <property type="match status" value="1"/>
</dbReference>
<dbReference type="GO" id="GO:0000287">
    <property type="term" value="F:magnesium ion binding"/>
    <property type="evidence" value="ECO:0007669"/>
    <property type="project" value="InterPro"/>
</dbReference>
<evidence type="ECO:0000313" key="13">
    <source>
        <dbReference type="Proteomes" id="UP000245212"/>
    </source>
</evidence>
<dbReference type="Pfam" id="PF02878">
    <property type="entry name" value="PGM_PMM_I"/>
    <property type="match status" value="1"/>
</dbReference>
<dbReference type="GO" id="GO:0004615">
    <property type="term" value="F:phosphomannomutase activity"/>
    <property type="evidence" value="ECO:0007669"/>
    <property type="project" value="UniProtKB-EC"/>
</dbReference>
<dbReference type="InterPro" id="IPR036900">
    <property type="entry name" value="A-D-PHexomutase_C_sf"/>
</dbReference>
<dbReference type="SUPFAM" id="SSF53738">
    <property type="entry name" value="Phosphoglucomutase, first 3 domains"/>
    <property type="match status" value="3"/>
</dbReference>
<dbReference type="Gene3D" id="3.30.310.50">
    <property type="entry name" value="Alpha-D-phosphohexomutase, C-terminal domain"/>
    <property type="match status" value="1"/>
</dbReference>
<keyword evidence="4 7" id="KW-0479">Metal-binding</keyword>
<evidence type="ECO:0000256" key="1">
    <source>
        <dbReference type="ARBA" id="ARBA00001946"/>
    </source>
</evidence>
<keyword evidence="6 12" id="KW-0413">Isomerase</keyword>
<gene>
    <name evidence="12" type="ORF">DD235_02785</name>
</gene>
<dbReference type="CDD" id="cd03089">
    <property type="entry name" value="PMM_PGM"/>
    <property type="match status" value="1"/>
</dbReference>
<evidence type="ECO:0000256" key="7">
    <source>
        <dbReference type="RuleBase" id="RU004326"/>
    </source>
</evidence>
<dbReference type="InterPro" id="IPR005846">
    <property type="entry name" value="A-D-PHexomutase_a/b/a-III"/>
</dbReference>
<dbReference type="EC" id="5.4.2.8" evidence="12"/>
<dbReference type="Proteomes" id="UP000245212">
    <property type="component" value="Unassembled WGS sequence"/>
</dbReference>
<dbReference type="Pfam" id="PF02879">
    <property type="entry name" value="PGM_PMM_II"/>
    <property type="match status" value="1"/>
</dbReference>
<feature type="domain" description="Alpha-D-phosphohexomutase C-terminal" evidence="8">
    <location>
        <begin position="377"/>
        <end position="450"/>
    </location>
</feature>
<dbReference type="Pfam" id="PF02880">
    <property type="entry name" value="PGM_PMM_III"/>
    <property type="match status" value="1"/>
</dbReference>
<sequence length="463" mass="50204">MTTHSLPDAVFKAYDIRGTVPDQLNPDFARRLGNALAARARAAGVTALVVGCDGRDSGPELSAALQQGLLESGIDVVDLGRVPTPLVYFAAHILQTGSGVAITGSHNPPRYNGFKMMMGGSTLHGQDILELRDAMQAISESLPAMQHGQRHTLDIMPEYIARIAGDIRLERPMKIAIDCGNGIGGDIAPLLFRALGCEVDTLFCEVDGSFPNHHPDPADPGNLQDLIRHVQSTDCELGLAFDGDADRLGVVTRNGQIIWPDRQLILFARDVLSRCPGSEIIYDVKCSRHVGLAVAQAGGQPLMWRTGHSLIKSKLAETGAPLAGEMSGHVFFKERWYGFDDGLYAGTRLLEILARSEDASTTLEALPQSPSTPELKLELREGEPFELIAALQRNARFDTAERLIDIDGIRAEYADGFGLARASNTTPVIVLRFEADTPEALARIQGEFRAQILQQKPDAILPF</sequence>
<dbReference type="GO" id="GO:0005975">
    <property type="term" value="P:carbohydrate metabolic process"/>
    <property type="evidence" value="ECO:0007669"/>
    <property type="project" value="InterPro"/>
</dbReference>
<comment type="cofactor">
    <cofactor evidence="1">
        <name>Mg(2+)</name>
        <dbReference type="ChEBI" id="CHEBI:18420"/>
    </cofactor>
</comment>
<dbReference type="InterPro" id="IPR005843">
    <property type="entry name" value="A-D-PHexomutase_C"/>
</dbReference>
<evidence type="ECO:0000256" key="2">
    <source>
        <dbReference type="ARBA" id="ARBA00010231"/>
    </source>
</evidence>
<evidence type="ECO:0000256" key="3">
    <source>
        <dbReference type="ARBA" id="ARBA00022553"/>
    </source>
</evidence>
<protein>
    <submittedName>
        <fullName evidence="12">Phosphomannomutase/phosphoglucomutase</fullName>
        <ecNumber evidence="12">5.4.2.2</ecNumber>
        <ecNumber evidence="12">5.4.2.8</ecNumber>
    </submittedName>
</protein>
<dbReference type="InterPro" id="IPR016066">
    <property type="entry name" value="A-D-PHexomutase_CS"/>
</dbReference>
<dbReference type="InterPro" id="IPR005845">
    <property type="entry name" value="A-D-PHexomutase_a/b/a-II"/>
</dbReference>
<dbReference type="InterPro" id="IPR005841">
    <property type="entry name" value="Alpha-D-phosphohexomutase_SF"/>
</dbReference>
<comment type="similarity">
    <text evidence="2 7">Belongs to the phosphohexose mutase family.</text>
</comment>
<name>A0A2V1K6J5_9BURK</name>
<keyword evidence="3" id="KW-0597">Phosphoprotein</keyword>
<dbReference type="InterPro" id="IPR005844">
    <property type="entry name" value="A-D-PHexomutase_a/b/a-I"/>
</dbReference>
<feature type="domain" description="Alpha-D-phosphohexomutase alpha/beta/alpha" evidence="10">
    <location>
        <begin position="158"/>
        <end position="255"/>
    </location>
</feature>
<evidence type="ECO:0000259" key="11">
    <source>
        <dbReference type="Pfam" id="PF02880"/>
    </source>
</evidence>
<dbReference type="RefSeq" id="WP_109060508.1">
    <property type="nucleotide sequence ID" value="NZ_QETA01000001.1"/>
</dbReference>
<dbReference type="PRINTS" id="PR00509">
    <property type="entry name" value="PGMPMM"/>
</dbReference>
<proteinExistence type="inferred from homology"/>
<dbReference type="Pfam" id="PF00408">
    <property type="entry name" value="PGM_PMM_IV"/>
    <property type="match status" value="1"/>
</dbReference>
<dbReference type="PANTHER" id="PTHR43771:SF2">
    <property type="entry name" value="PHOSPHOMANNOMUTASE_PHOSPHOGLUCOMUTASE"/>
    <property type="match status" value="1"/>
</dbReference>
<comment type="caution">
    <text evidence="12">The sequence shown here is derived from an EMBL/GenBank/DDBJ whole genome shotgun (WGS) entry which is preliminary data.</text>
</comment>
<dbReference type="GO" id="GO:0004614">
    <property type="term" value="F:phosphoglucomutase activity"/>
    <property type="evidence" value="ECO:0007669"/>
    <property type="project" value="UniProtKB-EC"/>
</dbReference>
<accession>A0A2V1K6J5</accession>
<organism evidence="12 13">
    <name type="scientific">Corticimicrobacter populi</name>
    <dbReference type="NCBI Taxonomy" id="2175229"/>
    <lineage>
        <taxon>Bacteria</taxon>
        <taxon>Pseudomonadati</taxon>
        <taxon>Pseudomonadota</taxon>
        <taxon>Betaproteobacteria</taxon>
        <taxon>Burkholderiales</taxon>
        <taxon>Alcaligenaceae</taxon>
        <taxon>Corticimicrobacter</taxon>
    </lineage>
</organism>
<reference evidence="13" key="1">
    <citation type="submission" date="2018-05" db="EMBL/GenBank/DDBJ databases">
        <authorList>
            <person name="Li Y."/>
        </authorList>
    </citation>
    <scope>NUCLEOTIDE SEQUENCE [LARGE SCALE GENOMIC DNA]</scope>
    <source>
        <strain evidence="13">3d-2-2</strain>
    </source>
</reference>
<feature type="domain" description="Alpha-D-phosphohexomutase alpha/beta/alpha" evidence="9">
    <location>
        <begin position="10"/>
        <end position="139"/>
    </location>
</feature>
<evidence type="ECO:0000259" key="8">
    <source>
        <dbReference type="Pfam" id="PF00408"/>
    </source>
</evidence>
<evidence type="ECO:0000259" key="10">
    <source>
        <dbReference type="Pfam" id="PF02879"/>
    </source>
</evidence>
<keyword evidence="13" id="KW-1185">Reference proteome</keyword>
<dbReference type="AlphaFoldDB" id="A0A2V1K6J5"/>